<dbReference type="EC" id="1.11.1.11" evidence="3"/>
<keyword evidence="6" id="KW-0408">Iron</keyword>
<comment type="cofactor">
    <cofactor evidence="1">
        <name>heme b</name>
        <dbReference type="ChEBI" id="CHEBI:60344"/>
    </cofactor>
</comment>
<dbReference type="AlphaFoldDB" id="A0A835LAJ5"/>
<dbReference type="GO" id="GO:0034599">
    <property type="term" value="P:cellular response to oxidative stress"/>
    <property type="evidence" value="ECO:0007669"/>
    <property type="project" value="InterPro"/>
</dbReference>
<reference evidence="8 9" key="1">
    <citation type="submission" date="2020-10" db="EMBL/GenBank/DDBJ databases">
        <title>The Coptis chinensis genome and diversification of protoberbering-type alkaloids.</title>
        <authorList>
            <person name="Wang B."/>
            <person name="Shu S."/>
            <person name="Song C."/>
            <person name="Liu Y."/>
        </authorList>
    </citation>
    <scope>NUCLEOTIDE SEQUENCE [LARGE SCALE GENOMIC DNA]</scope>
    <source>
        <strain evidence="8">HL-2020</strain>
        <tissue evidence="8">Leaf</tissue>
    </source>
</reference>
<keyword evidence="5" id="KW-0560">Oxidoreductase</keyword>
<dbReference type="InterPro" id="IPR010255">
    <property type="entry name" value="Haem_peroxidase_sf"/>
</dbReference>
<dbReference type="SUPFAM" id="SSF48113">
    <property type="entry name" value="Heme-dependent peroxidases"/>
    <property type="match status" value="1"/>
</dbReference>
<evidence type="ECO:0000256" key="2">
    <source>
        <dbReference type="ARBA" id="ARBA00006873"/>
    </source>
</evidence>
<dbReference type="Pfam" id="PF00141">
    <property type="entry name" value="peroxidase"/>
    <property type="match status" value="1"/>
</dbReference>
<feature type="non-terminal residue" evidence="8">
    <location>
        <position position="1"/>
    </location>
</feature>
<dbReference type="SUPFAM" id="SSF50978">
    <property type="entry name" value="WD40 repeat-like"/>
    <property type="match status" value="1"/>
</dbReference>
<dbReference type="EMBL" id="JADFTS010000009">
    <property type="protein sequence ID" value="KAF9588218.1"/>
    <property type="molecule type" value="Genomic_DNA"/>
</dbReference>
<dbReference type="GO" id="GO:0016688">
    <property type="term" value="F:L-ascorbate peroxidase activity"/>
    <property type="evidence" value="ECO:0007669"/>
    <property type="project" value="UniProtKB-EC"/>
</dbReference>
<accession>A0A835LAJ5</accession>
<evidence type="ECO:0000256" key="1">
    <source>
        <dbReference type="ARBA" id="ARBA00001970"/>
    </source>
</evidence>
<evidence type="ECO:0000256" key="4">
    <source>
        <dbReference type="ARBA" id="ARBA00022723"/>
    </source>
</evidence>
<comment type="caution">
    <text evidence="8">The sequence shown here is derived from an EMBL/GenBank/DDBJ whole genome shotgun (WGS) entry which is preliminary data.</text>
</comment>
<dbReference type="InterPro" id="IPR019793">
    <property type="entry name" value="Peroxidases_heam-ligand_BS"/>
</dbReference>
<dbReference type="GO" id="GO:0046872">
    <property type="term" value="F:metal ion binding"/>
    <property type="evidence" value="ECO:0007669"/>
    <property type="project" value="UniProtKB-KW"/>
</dbReference>
<evidence type="ECO:0000256" key="5">
    <source>
        <dbReference type="ARBA" id="ARBA00023002"/>
    </source>
</evidence>
<dbReference type="OrthoDB" id="1932312at2759"/>
<dbReference type="GO" id="GO:0020037">
    <property type="term" value="F:heme binding"/>
    <property type="evidence" value="ECO:0007669"/>
    <property type="project" value="InterPro"/>
</dbReference>
<evidence type="ECO:0000256" key="3">
    <source>
        <dbReference type="ARBA" id="ARBA00012940"/>
    </source>
</evidence>
<dbReference type="InterPro" id="IPR002207">
    <property type="entry name" value="Peroxidase_I"/>
</dbReference>
<dbReference type="GO" id="GO:0009507">
    <property type="term" value="C:chloroplast"/>
    <property type="evidence" value="ECO:0007669"/>
    <property type="project" value="TreeGrafter"/>
</dbReference>
<gene>
    <name evidence="8" type="ORF">IFM89_008288</name>
</gene>
<evidence type="ECO:0000256" key="6">
    <source>
        <dbReference type="ARBA" id="ARBA00023004"/>
    </source>
</evidence>
<protein>
    <recommendedName>
        <fullName evidence="3">L-ascorbate peroxidase</fullName>
        <ecNumber evidence="3">1.11.1.11</ecNumber>
    </recommendedName>
</protein>
<dbReference type="PANTHER" id="PTHR31356">
    <property type="entry name" value="THYLAKOID LUMENAL 29 KDA PROTEIN, CHLOROPLASTIC-RELATED"/>
    <property type="match status" value="1"/>
</dbReference>
<organism evidence="8 9">
    <name type="scientific">Coptis chinensis</name>
    <dbReference type="NCBI Taxonomy" id="261450"/>
    <lineage>
        <taxon>Eukaryota</taxon>
        <taxon>Viridiplantae</taxon>
        <taxon>Streptophyta</taxon>
        <taxon>Embryophyta</taxon>
        <taxon>Tracheophyta</taxon>
        <taxon>Spermatophyta</taxon>
        <taxon>Magnoliopsida</taxon>
        <taxon>Ranunculales</taxon>
        <taxon>Ranunculaceae</taxon>
        <taxon>Coptidoideae</taxon>
        <taxon>Coptis</taxon>
    </lineage>
</organism>
<evidence type="ECO:0000313" key="8">
    <source>
        <dbReference type="EMBL" id="KAF9588218.1"/>
    </source>
</evidence>
<dbReference type="InterPro" id="IPR002016">
    <property type="entry name" value="Haem_peroxidase"/>
</dbReference>
<dbReference type="InterPro" id="IPR044831">
    <property type="entry name" value="Ccp1-like"/>
</dbReference>
<evidence type="ECO:0000313" key="9">
    <source>
        <dbReference type="Proteomes" id="UP000631114"/>
    </source>
</evidence>
<keyword evidence="9" id="KW-1185">Reference proteome</keyword>
<dbReference type="Gene3D" id="1.10.420.10">
    <property type="entry name" value="Peroxidase, domain 2"/>
    <property type="match status" value="1"/>
</dbReference>
<dbReference type="GO" id="GO:0042744">
    <property type="term" value="P:hydrogen peroxide catabolic process"/>
    <property type="evidence" value="ECO:0007669"/>
    <property type="project" value="TreeGrafter"/>
</dbReference>
<dbReference type="GO" id="GO:0000302">
    <property type="term" value="P:response to reactive oxygen species"/>
    <property type="evidence" value="ECO:0007669"/>
    <property type="project" value="TreeGrafter"/>
</dbReference>
<evidence type="ECO:0000259" key="7">
    <source>
        <dbReference type="Pfam" id="PF00141"/>
    </source>
</evidence>
<dbReference type="PROSITE" id="PS00435">
    <property type="entry name" value="PEROXIDASE_1"/>
    <property type="match status" value="1"/>
</dbReference>
<dbReference type="PANTHER" id="PTHR31356:SF59">
    <property type="entry name" value="L-ASCORBATE PEROXIDASE 1, CYTOSOLIC"/>
    <property type="match status" value="1"/>
</dbReference>
<comment type="similarity">
    <text evidence="2">Belongs to the peroxidase family. Ascorbate peroxidase subfamily.</text>
</comment>
<name>A0A835LAJ5_9MAGN</name>
<dbReference type="Proteomes" id="UP000631114">
    <property type="component" value="Unassembled WGS sequence"/>
</dbReference>
<proteinExistence type="inferred from homology"/>
<keyword evidence="4" id="KW-0479">Metal-binding</keyword>
<feature type="domain" description="Plant heme peroxidase family profile" evidence="7">
    <location>
        <begin position="114"/>
        <end position="150"/>
    </location>
</feature>
<dbReference type="PRINTS" id="PR00459">
    <property type="entry name" value="ASPEROXIDASE"/>
</dbReference>
<sequence length="157" mass="17296">IYVASTKLLVTVQVSAQVKVILIVYFGRLNQLIPLWECTVFLTPINLQVGSYVMGKLLFQTMQTNMVLFSVTVLKFGRMSSDLLTYGASDGTLIVYSVSQSPSIVKLRGHSKDVTGLDHLRDVFVKQMGLSDQDIVALSSGHTLGRCHKERSGFEGP</sequence>
<dbReference type="InterPro" id="IPR036322">
    <property type="entry name" value="WD40_repeat_dom_sf"/>
</dbReference>